<dbReference type="Pfam" id="PF11961">
    <property type="entry name" value="DUF3475"/>
    <property type="match status" value="1"/>
</dbReference>
<keyword evidence="5" id="KW-1185">Reference proteome</keyword>
<protein>
    <recommendedName>
        <fullName evidence="6">DUF668 family protein</fullName>
    </recommendedName>
</protein>
<dbReference type="PANTHER" id="PTHR31730">
    <property type="entry name" value="OS01G0873900 PROTEIN"/>
    <property type="match status" value="1"/>
</dbReference>
<reference evidence="4" key="1">
    <citation type="submission" date="2020-03" db="EMBL/GenBank/DDBJ databases">
        <title>Castanea mollissima Vanexum genome sequencing.</title>
        <authorList>
            <person name="Staton M."/>
        </authorList>
    </citation>
    <scope>NUCLEOTIDE SEQUENCE</scope>
    <source>
        <tissue evidence="4">Leaf</tissue>
    </source>
</reference>
<gene>
    <name evidence="4" type="ORF">CMV_016610</name>
</gene>
<evidence type="ECO:0000256" key="1">
    <source>
        <dbReference type="SAM" id="MobiDB-lite"/>
    </source>
</evidence>
<dbReference type="InterPro" id="IPR045021">
    <property type="entry name" value="PSI1/2/3"/>
</dbReference>
<proteinExistence type="predicted"/>
<dbReference type="Pfam" id="PF05003">
    <property type="entry name" value="DUF668"/>
    <property type="match status" value="1"/>
</dbReference>
<organism evidence="4 5">
    <name type="scientific">Castanea mollissima</name>
    <name type="common">Chinese chestnut</name>
    <dbReference type="NCBI Taxonomy" id="60419"/>
    <lineage>
        <taxon>Eukaryota</taxon>
        <taxon>Viridiplantae</taxon>
        <taxon>Streptophyta</taxon>
        <taxon>Embryophyta</taxon>
        <taxon>Tracheophyta</taxon>
        <taxon>Spermatophyta</taxon>
        <taxon>Magnoliopsida</taxon>
        <taxon>eudicotyledons</taxon>
        <taxon>Gunneridae</taxon>
        <taxon>Pentapetalae</taxon>
        <taxon>rosids</taxon>
        <taxon>fabids</taxon>
        <taxon>Fagales</taxon>
        <taxon>Fagaceae</taxon>
        <taxon>Castanea</taxon>
    </lineage>
</organism>
<dbReference type="AlphaFoldDB" id="A0A8J4VRI9"/>
<dbReference type="OrthoDB" id="2020544at2759"/>
<evidence type="ECO:0000313" key="4">
    <source>
        <dbReference type="EMBL" id="KAF3958499.1"/>
    </source>
</evidence>
<feature type="compositionally biased region" description="Polar residues" evidence="1">
    <location>
        <begin position="24"/>
        <end position="48"/>
    </location>
</feature>
<feature type="compositionally biased region" description="Polar residues" evidence="1">
    <location>
        <begin position="533"/>
        <end position="562"/>
    </location>
</feature>
<accession>A0A8J4VRI9</accession>
<feature type="compositionally biased region" description="Polar residues" evidence="1">
    <location>
        <begin position="597"/>
        <end position="607"/>
    </location>
</feature>
<comment type="caution">
    <text evidence="4">The sequence shown here is derived from an EMBL/GenBank/DDBJ whole genome shotgun (WGS) entry which is preliminary data.</text>
</comment>
<feature type="domain" description="DUF3475" evidence="3">
    <location>
        <begin position="153"/>
        <end position="209"/>
    </location>
</feature>
<dbReference type="InterPro" id="IPR021864">
    <property type="entry name" value="DUF3475"/>
</dbReference>
<name>A0A8J4VRI9_9ROSI</name>
<feature type="region of interest" description="Disordered" evidence="1">
    <location>
        <begin position="577"/>
        <end position="609"/>
    </location>
</feature>
<dbReference type="InterPro" id="IPR007700">
    <property type="entry name" value="DUF668"/>
</dbReference>
<sequence>MGALCSRSSKHDHDHNNKYAKAKTGSTATMKKNNSSSLTKLQVQDSKQEVQQPIVTHYEIDGTGTGGAAATEDDFYDGIPRYNAASLKSRSIRSKQAAVAKVSEVSSRLGRAGTLGLGKAAEVLDTLGSSMTNLNSGSGFVSVVATKGNEIGILSFEVANTIMKGHNLMKSLSKRSIRQLKEVVLPSDGVQNLVSEDMDELLQIVAADKREELKVFSGEVVRFGNRCKDAQWHELDRYFEKISRKLTPQKQLRDEADSVMQQLMTLVQSTAELYHELHGLDRFEQDYQRKRQEEDKSLANHRGDNVAIIRGEMKSQRKQVKILKKKSLWSRSMEEVMEKLVDIVQFLHFEIHNAFGSSEGCELADESPRSHRRLGPSGLSLHYANIVIQIDTLVLRSSSVAQNTKDALYQSLPPSIKSALRSKLQSFHVKEELTVTDIKAEMEKTLQWLVPIATNTAKAHHGFGWVGEWAGTGSEVNRKPVVQTDLIRIETFHHADKEKTEAYVLDLLLWLHHLISRSKAVTNGGGMRPPIKSPNSKSHPTTTEQPKQMPTNGQSPMLTTEEQETLQCVNKKRLTPGISKSQDFDHGKTELKKQSRLSKSCNTSPTRGSKELLPLKRISSGLPLIVLGVEKEQALDVIDRVDVLR</sequence>
<dbReference type="GO" id="GO:0045927">
    <property type="term" value="P:positive regulation of growth"/>
    <property type="evidence" value="ECO:0007669"/>
    <property type="project" value="InterPro"/>
</dbReference>
<feature type="domain" description="DUF668" evidence="2">
    <location>
        <begin position="373"/>
        <end position="458"/>
    </location>
</feature>
<feature type="region of interest" description="Disordered" evidence="1">
    <location>
        <begin position="521"/>
        <end position="562"/>
    </location>
</feature>
<dbReference type="PANTHER" id="PTHR31730:SF2">
    <property type="entry name" value="PROTEIN PSK SIMULATOR 3"/>
    <property type="match status" value="1"/>
</dbReference>
<evidence type="ECO:0000259" key="2">
    <source>
        <dbReference type="Pfam" id="PF05003"/>
    </source>
</evidence>
<feature type="compositionally biased region" description="Basic and acidic residues" evidence="1">
    <location>
        <begin position="582"/>
        <end position="593"/>
    </location>
</feature>
<feature type="region of interest" description="Disordered" evidence="1">
    <location>
        <begin position="1"/>
        <end position="48"/>
    </location>
</feature>
<dbReference type="Proteomes" id="UP000737018">
    <property type="component" value="Unassembled WGS sequence"/>
</dbReference>
<dbReference type="EMBL" id="JRKL02002545">
    <property type="protein sequence ID" value="KAF3958499.1"/>
    <property type="molecule type" value="Genomic_DNA"/>
</dbReference>
<evidence type="ECO:0008006" key="6">
    <source>
        <dbReference type="Google" id="ProtNLM"/>
    </source>
</evidence>
<evidence type="ECO:0000313" key="5">
    <source>
        <dbReference type="Proteomes" id="UP000737018"/>
    </source>
</evidence>
<evidence type="ECO:0000259" key="3">
    <source>
        <dbReference type="Pfam" id="PF11961"/>
    </source>
</evidence>